<reference evidence="3" key="1">
    <citation type="submission" date="2021-11" db="EMBL/GenBank/DDBJ databases">
        <title>Cultivation dependent microbiological survey of springs from the worlds oldest radium mine currently devoted to the extraction of radon-saturated water.</title>
        <authorList>
            <person name="Kapinusova G."/>
            <person name="Smrhova T."/>
            <person name="Strejcek M."/>
            <person name="Suman J."/>
            <person name="Jani K."/>
            <person name="Pajer P."/>
            <person name="Uhlik O."/>
        </authorList>
    </citation>
    <scope>NUCLEOTIDE SEQUENCE [LARGE SCALE GENOMIC DNA]</scope>
    <source>
        <strain evidence="3">J379</strain>
    </source>
</reference>
<dbReference type="RefSeq" id="WP_353865968.1">
    <property type="nucleotide sequence ID" value="NZ_CP088295.1"/>
</dbReference>
<keyword evidence="2" id="KW-0489">Methyltransferase</keyword>
<protein>
    <submittedName>
        <fullName evidence="2">Class I SAM-dependent methyltransferase</fullName>
    </submittedName>
</protein>
<evidence type="ECO:0000313" key="3">
    <source>
        <dbReference type="Proteomes" id="UP001058860"/>
    </source>
</evidence>
<name>A0ABY5PLG1_9ACTN</name>
<dbReference type="EMBL" id="CP088295">
    <property type="protein sequence ID" value="UUY05521.1"/>
    <property type="molecule type" value="Genomic_DNA"/>
</dbReference>
<evidence type="ECO:0000313" key="2">
    <source>
        <dbReference type="EMBL" id="UUY05521.1"/>
    </source>
</evidence>
<keyword evidence="3" id="KW-1185">Reference proteome</keyword>
<accession>A0ABY5PLG1</accession>
<dbReference type="GO" id="GO:0008168">
    <property type="term" value="F:methyltransferase activity"/>
    <property type="evidence" value="ECO:0007669"/>
    <property type="project" value="UniProtKB-KW"/>
</dbReference>
<proteinExistence type="predicted"/>
<sequence>MTGGPSLAQRAMHNPLLPFIYERLWRPVGFTLAAAGRTTAAEQQRIEAFLQLAPDAQVLDVACGPGNTTRRLLAALGPEGRITGLDAARGMLERARADTSDPRADYVLGDAAALPFDDATFDAVTCLGALYLVEDAEAVLDELARVVRPGGRVVVLTSVHRGPERVRRIADALMRPAGMRVFGADEVTAALAARGLIDVRREISGVLQLVGATRPR</sequence>
<evidence type="ECO:0000259" key="1">
    <source>
        <dbReference type="Pfam" id="PF13649"/>
    </source>
</evidence>
<dbReference type="InterPro" id="IPR041698">
    <property type="entry name" value="Methyltransf_25"/>
</dbReference>
<dbReference type="Gene3D" id="3.40.50.150">
    <property type="entry name" value="Vaccinia Virus protein VP39"/>
    <property type="match status" value="1"/>
</dbReference>
<dbReference type="Pfam" id="PF13649">
    <property type="entry name" value="Methyltransf_25"/>
    <property type="match status" value="1"/>
</dbReference>
<dbReference type="PANTHER" id="PTHR43591">
    <property type="entry name" value="METHYLTRANSFERASE"/>
    <property type="match status" value="1"/>
</dbReference>
<dbReference type="Proteomes" id="UP001058860">
    <property type="component" value="Chromosome"/>
</dbReference>
<dbReference type="CDD" id="cd02440">
    <property type="entry name" value="AdoMet_MTases"/>
    <property type="match status" value="1"/>
</dbReference>
<dbReference type="GO" id="GO:0032259">
    <property type="term" value="P:methylation"/>
    <property type="evidence" value="ECO:0007669"/>
    <property type="project" value="UniProtKB-KW"/>
</dbReference>
<organism evidence="2 3">
    <name type="scientific">Svornostia abyssi</name>
    <dbReference type="NCBI Taxonomy" id="2898438"/>
    <lineage>
        <taxon>Bacteria</taxon>
        <taxon>Bacillati</taxon>
        <taxon>Actinomycetota</taxon>
        <taxon>Thermoleophilia</taxon>
        <taxon>Solirubrobacterales</taxon>
        <taxon>Baekduiaceae</taxon>
        <taxon>Svornostia</taxon>
    </lineage>
</organism>
<keyword evidence="2" id="KW-0808">Transferase</keyword>
<dbReference type="SUPFAM" id="SSF53335">
    <property type="entry name" value="S-adenosyl-L-methionine-dependent methyltransferases"/>
    <property type="match status" value="1"/>
</dbReference>
<dbReference type="InterPro" id="IPR029063">
    <property type="entry name" value="SAM-dependent_MTases_sf"/>
</dbReference>
<gene>
    <name evidence="2" type="ORF">LRS13_08385</name>
</gene>
<feature type="domain" description="Methyltransferase" evidence="1">
    <location>
        <begin position="58"/>
        <end position="151"/>
    </location>
</feature>